<dbReference type="Gene3D" id="2.30.130.30">
    <property type="entry name" value="Hypothetical protein"/>
    <property type="match status" value="1"/>
</dbReference>
<proteinExistence type="predicted"/>
<sequence>MRPDLEGAARAAALAAGTIKLIENRNWATRHRGMTLIHAAKGMTRGEYEDALDFLYLSPRLQEAAHALPAFDALPRGGIVGRADVVDCVDSSDSPWFFGPQGFVLRNTQPLPFQPLRGSLGFFAVPADTPRCAEC</sequence>
<dbReference type="EMBL" id="CP023284">
    <property type="protein sequence ID" value="ATA57715.1"/>
    <property type="molecule type" value="Genomic_DNA"/>
</dbReference>
<dbReference type="SUPFAM" id="SSF88697">
    <property type="entry name" value="PUA domain-like"/>
    <property type="match status" value="1"/>
</dbReference>
<protein>
    <recommendedName>
        <fullName evidence="3">ASCH domain-containing protein</fullName>
    </recommendedName>
</protein>
<dbReference type="KEGG" id="vbo:CKY39_12175"/>
<accession>A0A286NSG7</accession>
<evidence type="ECO:0000313" key="1">
    <source>
        <dbReference type="EMBL" id="ATA57715.1"/>
    </source>
</evidence>
<organism evidence="1 2">
    <name type="scientific">Variovorax boronicumulans</name>
    <dbReference type="NCBI Taxonomy" id="436515"/>
    <lineage>
        <taxon>Bacteria</taxon>
        <taxon>Pseudomonadati</taxon>
        <taxon>Pseudomonadota</taxon>
        <taxon>Betaproteobacteria</taxon>
        <taxon>Burkholderiales</taxon>
        <taxon>Comamonadaceae</taxon>
        <taxon>Variovorax</taxon>
    </lineage>
</organism>
<evidence type="ECO:0008006" key="3">
    <source>
        <dbReference type="Google" id="ProtNLM"/>
    </source>
</evidence>
<dbReference type="InterPro" id="IPR015947">
    <property type="entry name" value="PUA-like_sf"/>
</dbReference>
<dbReference type="Proteomes" id="UP000217154">
    <property type="component" value="Chromosome"/>
</dbReference>
<gene>
    <name evidence="1" type="ORF">CKY39_12175</name>
</gene>
<dbReference type="AlphaFoldDB" id="A0A286NSG7"/>
<evidence type="ECO:0000313" key="2">
    <source>
        <dbReference type="Proteomes" id="UP000217154"/>
    </source>
</evidence>
<reference evidence="1 2" key="1">
    <citation type="submission" date="2017-09" db="EMBL/GenBank/DDBJ databases">
        <title>The diverse metabolic capabilities of V. boronicumulans make it an excellent choice for continued studies on novel biodegradation.</title>
        <authorList>
            <person name="Sun S."/>
        </authorList>
    </citation>
    <scope>NUCLEOTIDE SEQUENCE [LARGE SCALE GENOMIC DNA]</scope>
    <source>
        <strain evidence="1 2">J1</strain>
    </source>
</reference>
<name>A0A286NSG7_9BURK</name>